<dbReference type="PANTHER" id="PTHR42756:SF1">
    <property type="entry name" value="TRANSCRIPTIONAL REPRESSOR OF EMRAB OPERON"/>
    <property type="match status" value="1"/>
</dbReference>
<evidence type="ECO:0000313" key="6">
    <source>
        <dbReference type="Proteomes" id="UP000251835"/>
    </source>
</evidence>
<dbReference type="PROSITE" id="PS50995">
    <property type="entry name" value="HTH_MARR_2"/>
    <property type="match status" value="1"/>
</dbReference>
<keyword evidence="1" id="KW-0805">Transcription regulation</keyword>
<keyword evidence="6" id="KW-1185">Reference proteome</keyword>
<dbReference type="PANTHER" id="PTHR42756">
    <property type="entry name" value="TRANSCRIPTIONAL REGULATOR, MARR"/>
    <property type="match status" value="1"/>
</dbReference>
<keyword evidence="2 5" id="KW-0238">DNA-binding</keyword>
<proteinExistence type="predicted"/>
<dbReference type="SUPFAM" id="SSF46785">
    <property type="entry name" value="Winged helix' DNA-binding domain"/>
    <property type="match status" value="1"/>
</dbReference>
<evidence type="ECO:0000256" key="3">
    <source>
        <dbReference type="ARBA" id="ARBA00023163"/>
    </source>
</evidence>
<dbReference type="InterPro" id="IPR036388">
    <property type="entry name" value="WH-like_DNA-bd_sf"/>
</dbReference>
<name>A0A7L4UM53_BALHA</name>
<dbReference type="AlphaFoldDB" id="A0A7L4UM53"/>
<evidence type="ECO:0000256" key="1">
    <source>
        <dbReference type="ARBA" id="ARBA00023015"/>
    </source>
</evidence>
<protein>
    <submittedName>
        <fullName evidence="5">DNA-binding MarR family transcriptional regulator</fullName>
    </submittedName>
</protein>
<organism evidence="5 6">
    <name type="scientific">Balneicella halophila</name>
    <dbReference type="NCBI Taxonomy" id="1537566"/>
    <lineage>
        <taxon>Bacteria</taxon>
        <taxon>Pseudomonadati</taxon>
        <taxon>Bacteroidota</taxon>
        <taxon>Bacteroidia</taxon>
        <taxon>Bacteroidales</taxon>
        <taxon>Balneicellaceae</taxon>
        <taxon>Balneicella</taxon>
    </lineage>
</organism>
<feature type="domain" description="HTH marR-type" evidence="4">
    <location>
        <begin position="7"/>
        <end position="141"/>
    </location>
</feature>
<dbReference type="InterPro" id="IPR036390">
    <property type="entry name" value="WH_DNA-bd_sf"/>
</dbReference>
<dbReference type="GO" id="GO:0003700">
    <property type="term" value="F:DNA-binding transcription factor activity"/>
    <property type="evidence" value="ECO:0007669"/>
    <property type="project" value="InterPro"/>
</dbReference>
<dbReference type="OrthoDB" id="996843at2"/>
<dbReference type="Proteomes" id="UP000251835">
    <property type="component" value="Unassembled WGS sequence"/>
</dbReference>
<keyword evidence="3" id="KW-0804">Transcription</keyword>
<accession>A0A7L4UM53</accession>
<dbReference type="EMBL" id="QENZ01000009">
    <property type="protein sequence ID" value="PVX48850.1"/>
    <property type="molecule type" value="Genomic_DNA"/>
</dbReference>
<reference evidence="5 6" key="1">
    <citation type="submission" date="2018-05" db="EMBL/GenBank/DDBJ databases">
        <title>Genomic Encyclopedia of Type Strains, Phase IV (KMG-IV): sequencing the most valuable type-strain genomes for metagenomic binning, comparative biology and taxonomic classification.</title>
        <authorList>
            <person name="Goeker M."/>
        </authorList>
    </citation>
    <scope>NUCLEOTIDE SEQUENCE [LARGE SCALE GENOMIC DNA]</scope>
    <source>
        <strain evidence="5 6">DSM 28579</strain>
    </source>
</reference>
<evidence type="ECO:0000259" key="4">
    <source>
        <dbReference type="PROSITE" id="PS50995"/>
    </source>
</evidence>
<dbReference type="GO" id="GO:0003677">
    <property type="term" value="F:DNA binding"/>
    <property type="evidence" value="ECO:0007669"/>
    <property type="project" value="UniProtKB-KW"/>
</dbReference>
<sequence length="148" mass="17141">MTDFNLENIINHKISMLSILMKRQVLKIIAENKLDITPEQWVVLFYLWQENGLSVGEIASRSKKDFANVTRIVEKLIKMGYVSKKKSRKDGRIFQVFIKPKADEMKEDIQNCWKQASDVALKNISEEEQSTLVGILEKIENNIALELD</sequence>
<dbReference type="SMART" id="SM00347">
    <property type="entry name" value="HTH_MARR"/>
    <property type="match status" value="1"/>
</dbReference>
<dbReference type="InterPro" id="IPR000835">
    <property type="entry name" value="HTH_MarR-typ"/>
</dbReference>
<gene>
    <name evidence="5" type="ORF">C7377_1873</name>
</gene>
<evidence type="ECO:0000256" key="2">
    <source>
        <dbReference type="ARBA" id="ARBA00023125"/>
    </source>
</evidence>
<comment type="caution">
    <text evidence="5">The sequence shown here is derived from an EMBL/GenBank/DDBJ whole genome shotgun (WGS) entry which is preliminary data.</text>
</comment>
<dbReference type="Gene3D" id="1.10.10.10">
    <property type="entry name" value="Winged helix-like DNA-binding domain superfamily/Winged helix DNA-binding domain"/>
    <property type="match status" value="1"/>
</dbReference>
<dbReference type="Pfam" id="PF01047">
    <property type="entry name" value="MarR"/>
    <property type="match status" value="1"/>
</dbReference>
<evidence type="ECO:0000313" key="5">
    <source>
        <dbReference type="EMBL" id="PVX48850.1"/>
    </source>
</evidence>